<feature type="non-terminal residue" evidence="2">
    <location>
        <position position="33"/>
    </location>
</feature>
<feature type="region of interest" description="Disordered" evidence="1">
    <location>
        <begin position="1"/>
        <end position="33"/>
    </location>
</feature>
<gene>
    <name evidence="2" type="ORF">YQE_00414</name>
</gene>
<dbReference type="AlphaFoldDB" id="N6UWE2"/>
<protein>
    <submittedName>
        <fullName evidence="2">Uncharacterized protein</fullName>
    </submittedName>
</protein>
<accession>N6UWE2</accession>
<feature type="non-terminal residue" evidence="2">
    <location>
        <position position="1"/>
    </location>
</feature>
<proteinExistence type="predicted"/>
<dbReference type="HOGENOM" id="CLU_3387259_0_0_1"/>
<evidence type="ECO:0000256" key="1">
    <source>
        <dbReference type="SAM" id="MobiDB-lite"/>
    </source>
</evidence>
<dbReference type="EMBL" id="KB736276">
    <property type="protein sequence ID" value="ENN83227.1"/>
    <property type="molecule type" value="Genomic_DNA"/>
</dbReference>
<evidence type="ECO:0000313" key="2">
    <source>
        <dbReference type="EMBL" id="ENN83227.1"/>
    </source>
</evidence>
<sequence>TAKVLERPRTRTFSVHHQAHADASENLVPKSQV</sequence>
<organism evidence="2">
    <name type="scientific">Dendroctonus ponderosae</name>
    <name type="common">Mountain pine beetle</name>
    <dbReference type="NCBI Taxonomy" id="77166"/>
    <lineage>
        <taxon>Eukaryota</taxon>
        <taxon>Metazoa</taxon>
        <taxon>Ecdysozoa</taxon>
        <taxon>Arthropoda</taxon>
        <taxon>Hexapoda</taxon>
        <taxon>Insecta</taxon>
        <taxon>Pterygota</taxon>
        <taxon>Neoptera</taxon>
        <taxon>Endopterygota</taxon>
        <taxon>Coleoptera</taxon>
        <taxon>Polyphaga</taxon>
        <taxon>Cucujiformia</taxon>
        <taxon>Curculionidae</taxon>
        <taxon>Scolytinae</taxon>
        <taxon>Dendroctonus</taxon>
    </lineage>
</organism>
<reference evidence="2" key="1">
    <citation type="journal article" date="2013" name="Genome Biol.">
        <title>Draft genome of the mountain pine beetle, Dendroctonus ponderosae Hopkins, a major forest pest.</title>
        <authorList>
            <person name="Keeling C.I."/>
            <person name="Yuen M.M."/>
            <person name="Liao N.Y."/>
            <person name="Docking T.R."/>
            <person name="Chan S.K."/>
            <person name="Taylor G.A."/>
            <person name="Palmquist D.L."/>
            <person name="Jackman S.D."/>
            <person name="Nguyen A."/>
            <person name="Li M."/>
            <person name="Henderson H."/>
            <person name="Janes J.K."/>
            <person name="Zhao Y."/>
            <person name="Pandoh P."/>
            <person name="Moore R."/>
            <person name="Sperling F.A."/>
            <person name="Huber D.P."/>
            <person name="Birol I."/>
            <person name="Jones S.J."/>
            <person name="Bohlmann J."/>
        </authorList>
    </citation>
    <scope>NUCLEOTIDE SEQUENCE</scope>
</reference>
<name>N6UWE2_DENPD</name>